<dbReference type="PROSITE" id="PS50144">
    <property type="entry name" value="MATH"/>
    <property type="match status" value="1"/>
</dbReference>
<proteinExistence type="predicted"/>
<dbReference type="EnsemblMetazoa" id="SMAR003868-RA">
    <property type="protein sequence ID" value="SMAR003868-PA"/>
    <property type="gene ID" value="SMAR003868"/>
</dbReference>
<accession>T1IS12</accession>
<dbReference type="STRING" id="126957.T1IS12"/>
<dbReference type="GO" id="GO:0043122">
    <property type="term" value="P:regulation of canonical NF-kappaB signal transduction"/>
    <property type="evidence" value="ECO:0007669"/>
    <property type="project" value="TreeGrafter"/>
</dbReference>
<dbReference type="SMART" id="SM00061">
    <property type="entry name" value="MATH"/>
    <property type="match status" value="1"/>
</dbReference>
<organism evidence="3 4">
    <name type="scientific">Strigamia maritima</name>
    <name type="common">European centipede</name>
    <name type="synonym">Geophilus maritimus</name>
    <dbReference type="NCBI Taxonomy" id="126957"/>
    <lineage>
        <taxon>Eukaryota</taxon>
        <taxon>Metazoa</taxon>
        <taxon>Ecdysozoa</taxon>
        <taxon>Arthropoda</taxon>
        <taxon>Myriapoda</taxon>
        <taxon>Chilopoda</taxon>
        <taxon>Pleurostigmophora</taxon>
        <taxon>Geophilomorpha</taxon>
        <taxon>Linotaeniidae</taxon>
        <taxon>Strigamia</taxon>
    </lineage>
</organism>
<feature type="domain" description="MATH" evidence="2">
    <location>
        <begin position="360"/>
        <end position="505"/>
    </location>
</feature>
<sequence length="608" mass="69978">MHIRSCVVIATLSLIRIKLKFIMIPVRCIQSTANFVVENLSAVLFIMIPVRCIQSTANFVVENLSAVLWISTRKNVLAIYVGANFRQLVVNIKCVFKLELNLHEFKILLQGTQLDVEKHESGNFHADLLIKLFLNLQTEQSNNASMLARSSFELLSLKDDNARRKSSAGVECDLKNAACNQDVNSQQSEFAINIKPKLYKLEETVKRQEMELNSCKQRITDLELKQTKLMAQNTQLEYNYGSVKDLLEQQSKEIEKLEKSLEFQVEYSNKKLEKDLDDLRLKQNGFELNYANSKEMLTKQQTEQFDNVENYQKTLNTVITANNRLTKAVAEDKKILSDKIDALSEKQIGFEDEYTRDKATFSYLWRIEKFEQQLDEAKLDRENAMYSHPFYSSKFGYKLQLLLCPNGGNQEDNEDTHLSIYLYVLKGVNDAILNWPIRYTAKYSILDQLNRKDHYSGTIESDVVNGLNRPLDEENMGYGIETYIELDKLKPLYLVDDTIFIKLDLNVTKKVIALPVKADQYFGKLQDQGSMLMSAMLHIKETGQTYHAEDDFRICFPEISITVKDRMVVGKPAIITANFTNPLNKYLIVAKFIFESPGLAEPREIRIS</sequence>
<dbReference type="InterPro" id="IPR036238">
    <property type="entry name" value="Transglutaminase_C_sf"/>
</dbReference>
<dbReference type="eggNOG" id="KOG0297">
    <property type="taxonomic scope" value="Eukaryota"/>
</dbReference>
<dbReference type="Pfam" id="PF22486">
    <property type="entry name" value="MATH_2"/>
    <property type="match status" value="1"/>
</dbReference>
<dbReference type="Gene3D" id="2.60.40.10">
    <property type="entry name" value="Immunoglobulins"/>
    <property type="match status" value="1"/>
</dbReference>
<dbReference type="InterPro" id="IPR002083">
    <property type="entry name" value="MATH/TRAF_dom"/>
</dbReference>
<dbReference type="Gene3D" id="2.60.210.10">
    <property type="entry name" value="Apoptosis, Tumor Necrosis Factor Receptor Associated Protein 2, Chain A"/>
    <property type="match status" value="1"/>
</dbReference>
<feature type="coiled-coil region" evidence="1">
    <location>
        <begin position="198"/>
        <end position="289"/>
    </location>
</feature>
<dbReference type="PhylomeDB" id="T1IS12"/>
<dbReference type="GO" id="GO:0003810">
    <property type="term" value="F:protein-glutamine gamma-glutamyltransferase activity"/>
    <property type="evidence" value="ECO:0007669"/>
    <property type="project" value="InterPro"/>
</dbReference>
<dbReference type="AlphaFoldDB" id="T1IS12"/>
<keyword evidence="1" id="KW-0175">Coiled coil</keyword>
<dbReference type="SUPFAM" id="SSF49599">
    <property type="entry name" value="TRAF domain-like"/>
    <property type="match status" value="1"/>
</dbReference>
<reference evidence="3" key="2">
    <citation type="submission" date="2015-02" db="UniProtKB">
        <authorList>
            <consortium name="EnsemblMetazoa"/>
        </authorList>
    </citation>
    <scope>IDENTIFICATION</scope>
</reference>
<name>T1IS12_STRMM</name>
<evidence type="ECO:0000259" key="2">
    <source>
        <dbReference type="PROSITE" id="PS50144"/>
    </source>
</evidence>
<dbReference type="PANTHER" id="PTHR10131">
    <property type="entry name" value="TNF RECEPTOR ASSOCIATED FACTOR"/>
    <property type="match status" value="1"/>
</dbReference>
<keyword evidence="4" id="KW-1185">Reference proteome</keyword>
<dbReference type="Proteomes" id="UP000014500">
    <property type="component" value="Unassembled WGS sequence"/>
</dbReference>
<reference evidence="4" key="1">
    <citation type="submission" date="2011-05" db="EMBL/GenBank/DDBJ databases">
        <authorList>
            <person name="Richards S.R."/>
            <person name="Qu J."/>
            <person name="Jiang H."/>
            <person name="Jhangiani S.N."/>
            <person name="Agravi P."/>
            <person name="Goodspeed R."/>
            <person name="Gross S."/>
            <person name="Mandapat C."/>
            <person name="Jackson L."/>
            <person name="Mathew T."/>
            <person name="Pu L."/>
            <person name="Thornton R."/>
            <person name="Saada N."/>
            <person name="Wilczek-Boney K.B."/>
            <person name="Lee S."/>
            <person name="Kovar C."/>
            <person name="Wu Y."/>
            <person name="Scherer S.E."/>
            <person name="Worley K.C."/>
            <person name="Muzny D.M."/>
            <person name="Gibbs R."/>
        </authorList>
    </citation>
    <scope>NUCLEOTIDE SEQUENCE</scope>
    <source>
        <strain evidence="4">Brora</strain>
    </source>
</reference>
<dbReference type="EMBL" id="JH431408">
    <property type="status" value="NOT_ANNOTATED_CDS"/>
    <property type="molecule type" value="Genomic_DNA"/>
</dbReference>
<dbReference type="PANTHER" id="PTHR10131:SF94">
    <property type="entry name" value="TNF RECEPTOR-ASSOCIATED FACTOR 4"/>
    <property type="match status" value="1"/>
</dbReference>
<dbReference type="SUPFAM" id="SSF49309">
    <property type="entry name" value="Transglutaminase, two C-terminal domains"/>
    <property type="match status" value="2"/>
</dbReference>
<dbReference type="InterPro" id="IPR008974">
    <property type="entry name" value="TRAF-like"/>
</dbReference>
<dbReference type="HOGENOM" id="CLU_449276_0_0_1"/>
<evidence type="ECO:0000256" key="1">
    <source>
        <dbReference type="SAM" id="Coils"/>
    </source>
</evidence>
<evidence type="ECO:0000313" key="3">
    <source>
        <dbReference type="EnsemblMetazoa" id="SMAR003868-PA"/>
    </source>
</evidence>
<evidence type="ECO:0000313" key="4">
    <source>
        <dbReference type="Proteomes" id="UP000014500"/>
    </source>
</evidence>
<dbReference type="InterPro" id="IPR013783">
    <property type="entry name" value="Ig-like_fold"/>
</dbReference>
<protein>
    <recommendedName>
        <fullName evidence="2">MATH domain-containing protein</fullName>
    </recommendedName>
</protein>